<dbReference type="GO" id="GO:0033617">
    <property type="term" value="P:mitochondrial respiratory chain complex IV assembly"/>
    <property type="evidence" value="ECO:0007669"/>
    <property type="project" value="TreeGrafter"/>
</dbReference>
<feature type="region of interest" description="Disordered" evidence="5">
    <location>
        <begin position="1"/>
        <end position="23"/>
    </location>
</feature>
<dbReference type="AlphaFoldDB" id="A0A0D3IM92"/>
<keyword evidence="3" id="KW-1015">Disulfide bond</keyword>
<keyword evidence="2" id="KW-0963">Cytoplasm</keyword>
<dbReference type="EnsemblProtists" id="EOD12377">
    <property type="protein sequence ID" value="EOD12377"/>
    <property type="gene ID" value="EMIHUDRAFT_67095"/>
</dbReference>
<evidence type="ECO:0000256" key="5">
    <source>
        <dbReference type="SAM" id="MobiDB-lite"/>
    </source>
</evidence>
<evidence type="ECO:0000313" key="6">
    <source>
        <dbReference type="EnsemblProtists" id="EOD12377"/>
    </source>
</evidence>
<reference evidence="7" key="1">
    <citation type="journal article" date="2013" name="Nature">
        <title>Pan genome of the phytoplankton Emiliania underpins its global distribution.</title>
        <authorList>
            <person name="Read B.A."/>
            <person name="Kegel J."/>
            <person name="Klute M.J."/>
            <person name="Kuo A."/>
            <person name="Lefebvre S.C."/>
            <person name="Maumus F."/>
            <person name="Mayer C."/>
            <person name="Miller J."/>
            <person name="Monier A."/>
            <person name="Salamov A."/>
            <person name="Young J."/>
            <person name="Aguilar M."/>
            <person name="Claverie J.M."/>
            <person name="Frickenhaus S."/>
            <person name="Gonzalez K."/>
            <person name="Herman E.K."/>
            <person name="Lin Y.C."/>
            <person name="Napier J."/>
            <person name="Ogata H."/>
            <person name="Sarno A.F."/>
            <person name="Shmutz J."/>
            <person name="Schroeder D."/>
            <person name="de Vargas C."/>
            <person name="Verret F."/>
            <person name="von Dassow P."/>
            <person name="Valentin K."/>
            <person name="Van de Peer Y."/>
            <person name="Wheeler G."/>
            <person name="Dacks J.B."/>
            <person name="Delwiche C.F."/>
            <person name="Dyhrman S.T."/>
            <person name="Glockner G."/>
            <person name="John U."/>
            <person name="Richards T."/>
            <person name="Worden A.Z."/>
            <person name="Zhang X."/>
            <person name="Grigoriev I.V."/>
            <person name="Allen A.E."/>
            <person name="Bidle K."/>
            <person name="Borodovsky M."/>
            <person name="Bowler C."/>
            <person name="Brownlee C."/>
            <person name="Cock J.M."/>
            <person name="Elias M."/>
            <person name="Gladyshev V.N."/>
            <person name="Groth M."/>
            <person name="Guda C."/>
            <person name="Hadaegh A."/>
            <person name="Iglesias-Rodriguez M.D."/>
            <person name="Jenkins J."/>
            <person name="Jones B.M."/>
            <person name="Lawson T."/>
            <person name="Leese F."/>
            <person name="Lindquist E."/>
            <person name="Lobanov A."/>
            <person name="Lomsadze A."/>
            <person name="Malik S.B."/>
            <person name="Marsh M.E."/>
            <person name="Mackinder L."/>
            <person name="Mock T."/>
            <person name="Mueller-Roeber B."/>
            <person name="Pagarete A."/>
            <person name="Parker M."/>
            <person name="Probert I."/>
            <person name="Quesneville H."/>
            <person name="Raines C."/>
            <person name="Rensing S.A."/>
            <person name="Riano-Pachon D.M."/>
            <person name="Richier S."/>
            <person name="Rokitta S."/>
            <person name="Shiraiwa Y."/>
            <person name="Soanes D.M."/>
            <person name="van der Giezen M."/>
            <person name="Wahlund T.M."/>
            <person name="Williams B."/>
            <person name="Wilson W."/>
            <person name="Wolfe G."/>
            <person name="Wurch L.L."/>
        </authorList>
    </citation>
    <scope>NUCLEOTIDE SEQUENCE</scope>
</reference>
<feature type="region of interest" description="Disordered" evidence="5">
    <location>
        <begin position="52"/>
        <end position="157"/>
    </location>
</feature>
<comment type="subcellular location">
    <subcellularLocation>
        <location evidence="1">Cytoplasm</location>
    </subcellularLocation>
</comment>
<feature type="compositionally biased region" description="Basic and acidic residues" evidence="5">
    <location>
        <begin position="138"/>
        <end position="148"/>
    </location>
</feature>
<name>A0A0D3IM92_EMIH1</name>
<dbReference type="PANTHER" id="PTHR21107:SF2">
    <property type="entry name" value="CYTOCHROME C OXIDASE ASSEMBLY PROTEIN COX19"/>
    <property type="match status" value="1"/>
</dbReference>
<feature type="compositionally biased region" description="Gly residues" evidence="5">
    <location>
        <begin position="125"/>
        <end position="135"/>
    </location>
</feature>
<evidence type="ECO:0000313" key="7">
    <source>
        <dbReference type="Proteomes" id="UP000013827"/>
    </source>
</evidence>
<dbReference type="KEGG" id="ehx:EMIHUDRAFT_67095"/>
<evidence type="ECO:0008006" key="8">
    <source>
        <dbReference type="Google" id="ProtNLM"/>
    </source>
</evidence>
<dbReference type="InterPro" id="IPR051383">
    <property type="entry name" value="COX19"/>
</dbReference>
<dbReference type="RefSeq" id="XP_005764806.1">
    <property type="nucleotide sequence ID" value="XM_005764749.1"/>
</dbReference>
<proteinExistence type="inferred from homology"/>
<feature type="compositionally biased region" description="Low complexity" evidence="5">
    <location>
        <begin position="83"/>
        <end position="105"/>
    </location>
</feature>
<sequence length="157" mass="16856">MASFASLPAKGLPPKPPDKGSFPLDHFRECSELKSEYMGCLKQHSMQARRPARCSCAPPPTPATHAARRRLTHAGTCRRPTCSAGWTGSSWRRRSSSGALAALPRAPRRARFNTPPPRRQVGVRQEGGGGGGGRGRPARADRGEEESGLRGGYVQGK</sequence>
<evidence type="ECO:0000256" key="4">
    <source>
        <dbReference type="ARBA" id="ARBA00038223"/>
    </source>
</evidence>
<keyword evidence="7" id="KW-1185">Reference proteome</keyword>
<evidence type="ECO:0000256" key="3">
    <source>
        <dbReference type="ARBA" id="ARBA00023157"/>
    </source>
</evidence>
<reference evidence="6" key="2">
    <citation type="submission" date="2024-10" db="UniProtKB">
        <authorList>
            <consortium name="EnsemblProtists"/>
        </authorList>
    </citation>
    <scope>IDENTIFICATION</scope>
</reference>
<organism evidence="6 7">
    <name type="scientific">Emiliania huxleyi (strain CCMP1516)</name>
    <dbReference type="NCBI Taxonomy" id="280463"/>
    <lineage>
        <taxon>Eukaryota</taxon>
        <taxon>Haptista</taxon>
        <taxon>Haptophyta</taxon>
        <taxon>Prymnesiophyceae</taxon>
        <taxon>Isochrysidales</taxon>
        <taxon>Noelaerhabdaceae</taxon>
        <taxon>Emiliania</taxon>
    </lineage>
</organism>
<dbReference type="PaxDb" id="2903-EOD12377"/>
<evidence type="ECO:0000256" key="1">
    <source>
        <dbReference type="ARBA" id="ARBA00004496"/>
    </source>
</evidence>
<accession>A0A0D3IM92</accession>
<dbReference type="HOGENOM" id="CLU_1681222_0_0_1"/>
<evidence type="ECO:0000256" key="2">
    <source>
        <dbReference type="ARBA" id="ARBA00022490"/>
    </source>
</evidence>
<dbReference type="Proteomes" id="UP000013827">
    <property type="component" value="Unassembled WGS sequence"/>
</dbReference>
<dbReference type="GO" id="GO:0005758">
    <property type="term" value="C:mitochondrial intermembrane space"/>
    <property type="evidence" value="ECO:0007669"/>
    <property type="project" value="TreeGrafter"/>
</dbReference>
<dbReference type="GeneID" id="17258572"/>
<protein>
    <recommendedName>
        <fullName evidence="8">COX assembly mitochondrial protein</fullName>
    </recommendedName>
</protein>
<comment type="similarity">
    <text evidence="4">Belongs to the COX19 family.</text>
</comment>
<dbReference type="PANTHER" id="PTHR21107">
    <property type="entry name" value="CYTOCHROME C OXIDASE ASSEMBLY PROTEIN COX19"/>
    <property type="match status" value="1"/>
</dbReference>